<proteinExistence type="predicted"/>
<organism evidence="1 2">
    <name type="scientific">Ixodes persulcatus</name>
    <name type="common">Taiga tick</name>
    <dbReference type="NCBI Taxonomy" id="34615"/>
    <lineage>
        <taxon>Eukaryota</taxon>
        <taxon>Metazoa</taxon>
        <taxon>Ecdysozoa</taxon>
        <taxon>Arthropoda</taxon>
        <taxon>Chelicerata</taxon>
        <taxon>Arachnida</taxon>
        <taxon>Acari</taxon>
        <taxon>Parasitiformes</taxon>
        <taxon>Ixodida</taxon>
        <taxon>Ixodoidea</taxon>
        <taxon>Ixodidae</taxon>
        <taxon>Ixodinae</taxon>
        <taxon>Ixodes</taxon>
    </lineage>
</organism>
<dbReference type="EMBL" id="JABSTQ010010261">
    <property type="protein sequence ID" value="KAG0422210.1"/>
    <property type="molecule type" value="Genomic_DNA"/>
</dbReference>
<accession>A0AC60PNR5</accession>
<gene>
    <name evidence="1" type="ORF">HPB47_001952</name>
</gene>
<evidence type="ECO:0000313" key="2">
    <source>
        <dbReference type="Proteomes" id="UP000805193"/>
    </source>
</evidence>
<comment type="caution">
    <text evidence="1">The sequence shown here is derived from an EMBL/GenBank/DDBJ whole genome shotgun (WGS) entry which is preliminary data.</text>
</comment>
<dbReference type="Proteomes" id="UP000805193">
    <property type="component" value="Unassembled WGS sequence"/>
</dbReference>
<reference evidence="1 2" key="1">
    <citation type="journal article" date="2020" name="Cell">
        <title>Large-Scale Comparative Analyses of Tick Genomes Elucidate Their Genetic Diversity and Vector Capacities.</title>
        <authorList>
            <consortium name="Tick Genome and Microbiome Consortium (TIGMIC)"/>
            <person name="Jia N."/>
            <person name="Wang J."/>
            <person name="Shi W."/>
            <person name="Du L."/>
            <person name="Sun Y."/>
            <person name="Zhan W."/>
            <person name="Jiang J.F."/>
            <person name="Wang Q."/>
            <person name="Zhang B."/>
            <person name="Ji P."/>
            <person name="Bell-Sakyi L."/>
            <person name="Cui X.M."/>
            <person name="Yuan T.T."/>
            <person name="Jiang B.G."/>
            <person name="Yang W.F."/>
            <person name="Lam T.T."/>
            <person name="Chang Q.C."/>
            <person name="Ding S.J."/>
            <person name="Wang X.J."/>
            <person name="Zhu J.G."/>
            <person name="Ruan X.D."/>
            <person name="Zhao L."/>
            <person name="Wei J.T."/>
            <person name="Ye R.Z."/>
            <person name="Que T.C."/>
            <person name="Du C.H."/>
            <person name="Zhou Y.H."/>
            <person name="Cheng J.X."/>
            <person name="Dai P.F."/>
            <person name="Guo W.B."/>
            <person name="Han X.H."/>
            <person name="Huang E.J."/>
            <person name="Li L.F."/>
            <person name="Wei W."/>
            <person name="Gao Y.C."/>
            <person name="Liu J.Z."/>
            <person name="Shao H.Z."/>
            <person name="Wang X."/>
            <person name="Wang C.C."/>
            <person name="Yang T.C."/>
            <person name="Huo Q.B."/>
            <person name="Li W."/>
            <person name="Chen H.Y."/>
            <person name="Chen S.E."/>
            <person name="Zhou L.G."/>
            <person name="Ni X.B."/>
            <person name="Tian J.H."/>
            <person name="Sheng Y."/>
            <person name="Liu T."/>
            <person name="Pan Y.S."/>
            <person name="Xia L.Y."/>
            <person name="Li J."/>
            <person name="Zhao F."/>
            <person name="Cao W.C."/>
        </authorList>
    </citation>
    <scope>NUCLEOTIDE SEQUENCE [LARGE SCALE GENOMIC DNA]</scope>
    <source>
        <strain evidence="1">Iper-2018</strain>
    </source>
</reference>
<name>A0AC60PNR5_IXOPE</name>
<evidence type="ECO:0000313" key="1">
    <source>
        <dbReference type="EMBL" id="KAG0422210.1"/>
    </source>
</evidence>
<sequence>MVEEAAVALAQVHAGPLSTKVTSDSKTAVCNFAKGRVCAVTERILRSFTPGSVHTRHRLVWFPAHSTHEGNETAHPRATRTTSLRMLAGTLPSSLSGVDEAESHHRSMSKDCQTVFQEISLHYRLEQRVYPPPDKSLIEFQALKCRQLRMNSLPCPAFLRHIYPTVFDGRCARCSPPYCADEGTSSTKTTIAHLLWECPVDSPSTTLQDFVSNLREEEEDPLDPPWTVLPRSSNPHIQAEVVSRAVKIATETTFDPARTSVHVHPF</sequence>
<protein>
    <submittedName>
        <fullName evidence="1">Uncharacterized protein</fullName>
    </submittedName>
</protein>
<keyword evidence="2" id="KW-1185">Reference proteome</keyword>